<reference evidence="1 2" key="1">
    <citation type="submission" date="2018-08" db="EMBL/GenBank/DDBJ databases">
        <title>Genome and evolution of the arbuscular mycorrhizal fungus Diversispora epigaea (formerly Glomus versiforme) and its bacterial endosymbionts.</title>
        <authorList>
            <person name="Sun X."/>
            <person name="Fei Z."/>
            <person name="Harrison M."/>
        </authorList>
    </citation>
    <scope>NUCLEOTIDE SEQUENCE [LARGE SCALE GENOMIC DNA]</scope>
    <source>
        <strain evidence="1 2">IT104</strain>
    </source>
</reference>
<evidence type="ECO:0000313" key="1">
    <source>
        <dbReference type="EMBL" id="RHZ75187.1"/>
    </source>
</evidence>
<dbReference type="AlphaFoldDB" id="A0A397IJQ8"/>
<gene>
    <name evidence="1" type="ORF">Glove_217g261</name>
</gene>
<sequence>MKRLRSPSEVFDLSPPPHKRIIAQRNRRSWINQIIFLSLNKKKRKVIGDNNNNNKNDSSEVSDLRQTLCKRIKIKKSPEIMMQRRQTLYKAKKILKVNNSPF</sequence>
<comment type="caution">
    <text evidence="1">The sequence shown here is derived from an EMBL/GenBank/DDBJ whole genome shotgun (WGS) entry which is preliminary data.</text>
</comment>
<dbReference type="EMBL" id="PQFF01000202">
    <property type="protein sequence ID" value="RHZ75187.1"/>
    <property type="molecule type" value="Genomic_DNA"/>
</dbReference>
<keyword evidence="2" id="KW-1185">Reference proteome</keyword>
<evidence type="ECO:0000313" key="2">
    <source>
        <dbReference type="Proteomes" id="UP000266861"/>
    </source>
</evidence>
<proteinExistence type="predicted"/>
<protein>
    <submittedName>
        <fullName evidence="1">Uncharacterized protein</fullName>
    </submittedName>
</protein>
<name>A0A397IJQ8_9GLOM</name>
<accession>A0A397IJQ8</accession>
<organism evidence="1 2">
    <name type="scientific">Diversispora epigaea</name>
    <dbReference type="NCBI Taxonomy" id="1348612"/>
    <lineage>
        <taxon>Eukaryota</taxon>
        <taxon>Fungi</taxon>
        <taxon>Fungi incertae sedis</taxon>
        <taxon>Mucoromycota</taxon>
        <taxon>Glomeromycotina</taxon>
        <taxon>Glomeromycetes</taxon>
        <taxon>Diversisporales</taxon>
        <taxon>Diversisporaceae</taxon>
        <taxon>Diversispora</taxon>
    </lineage>
</organism>
<dbReference type="Proteomes" id="UP000266861">
    <property type="component" value="Unassembled WGS sequence"/>
</dbReference>